<dbReference type="GO" id="GO:0016874">
    <property type="term" value="F:ligase activity"/>
    <property type="evidence" value="ECO:0007669"/>
    <property type="project" value="UniProtKB-KW"/>
</dbReference>
<dbReference type="SMART" id="SM01209">
    <property type="entry name" value="GARS_A"/>
    <property type="match status" value="1"/>
</dbReference>
<dbReference type="InterPro" id="IPR052032">
    <property type="entry name" value="ATP-dep_AA_Ligase"/>
</dbReference>
<comment type="caution">
    <text evidence="6">The sequence shown here is derived from an EMBL/GenBank/DDBJ whole genome shotgun (WGS) entry which is preliminary data.</text>
</comment>
<reference evidence="6 7" key="1">
    <citation type="submission" date="2015-11" db="EMBL/GenBank/DDBJ databases">
        <title>Expanding the genomic diversity of Burkholderia species for the development of highly accurate diagnostics.</title>
        <authorList>
            <person name="Sahl J."/>
            <person name="Keim P."/>
            <person name="Wagner D."/>
        </authorList>
    </citation>
    <scope>NUCLEOTIDE SEQUENCE [LARGE SCALE GENOMIC DNA]</scope>
    <source>
        <strain evidence="6 7">MSMB1302</strain>
    </source>
</reference>
<dbReference type="InterPro" id="IPR011761">
    <property type="entry name" value="ATP-grasp"/>
</dbReference>
<keyword evidence="2 4" id="KW-0547">Nucleotide-binding</keyword>
<protein>
    <submittedName>
        <fullName evidence="6">Carboxylate--amine ligase</fullName>
    </submittedName>
</protein>
<dbReference type="RefSeq" id="WP_059524309.1">
    <property type="nucleotide sequence ID" value="NZ_LOXZ01000031.1"/>
</dbReference>
<sequence>MSRLIVVGTRKTGSSLALVRAALDRNLDVTVIGGPDDALQGVFPAHVEIVGMPRHADVIAAWIREHYPDPDRSLHVTTANDAYAAVAAAVADTLRLPGPDVPSVVRAASKAQQKALLADCGIPSAECIVVRLSDLPACRHQLDDLRFPAVIKPVGGTAGYGVRRCDNRHDVLEHLASLSRDAPAEARSESSEEVIIETFVEGSEYCVEYFDGRYVGALRKLKRYGDGFLERGYTSELDIDDSSLRRLIDCGTEAVVRAGLTWGPVHLDCIVSDGRPHIVEINPRMAGSFICDIVRDAYGFDAINRLLDKLEGKRVVVPELYRPGAFARVDFLLDSDPAPWDYTQPGELKNGDLHISYGPQRLPSRRRRAYLYLHSPFQPEARRASHAKVTD</sequence>
<dbReference type="PANTHER" id="PTHR43585">
    <property type="entry name" value="FUMIPYRROLE BIOSYNTHESIS PROTEIN C"/>
    <property type="match status" value="1"/>
</dbReference>
<evidence type="ECO:0000256" key="3">
    <source>
        <dbReference type="ARBA" id="ARBA00022840"/>
    </source>
</evidence>
<proteinExistence type="predicted"/>
<evidence type="ECO:0000256" key="1">
    <source>
        <dbReference type="ARBA" id="ARBA00022598"/>
    </source>
</evidence>
<dbReference type="SUPFAM" id="SSF56059">
    <property type="entry name" value="Glutathione synthetase ATP-binding domain-like"/>
    <property type="match status" value="1"/>
</dbReference>
<organism evidence="6 7">
    <name type="scientific">Burkholderia cepacia</name>
    <name type="common">Pseudomonas cepacia</name>
    <dbReference type="NCBI Taxonomy" id="292"/>
    <lineage>
        <taxon>Bacteria</taxon>
        <taxon>Pseudomonadati</taxon>
        <taxon>Pseudomonadota</taxon>
        <taxon>Betaproteobacteria</taxon>
        <taxon>Burkholderiales</taxon>
        <taxon>Burkholderiaceae</taxon>
        <taxon>Burkholderia</taxon>
        <taxon>Burkholderia cepacia complex</taxon>
    </lineage>
</organism>
<evidence type="ECO:0000313" key="6">
    <source>
        <dbReference type="EMBL" id="KVK71991.1"/>
    </source>
</evidence>
<evidence type="ECO:0000313" key="7">
    <source>
        <dbReference type="Proteomes" id="UP000069001"/>
    </source>
</evidence>
<name>A0A103UGL2_BURCE</name>
<dbReference type="Proteomes" id="UP000069001">
    <property type="component" value="Unassembled WGS sequence"/>
</dbReference>
<keyword evidence="3 4" id="KW-0067">ATP-binding</keyword>
<dbReference type="GO" id="GO:0046872">
    <property type="term" value="F:metal ion binding"/>
    <property type="evidence" value="ECO:0007669"/>
    <property type="project" value="InterPro"/>
</dbReference>
<evidence type="ECO:0000256" key="2">
    <source>
        <dbReference type="ARBA" id="ARBA00022741"/>
    </source>
</evidence>
<dbReference type="Pfam" id="PF13535">
    <property type="entry name" value="ATP-grasp_4"/>
    <property type="match status" value="1"/>
</dbReference>
<keyword evidence="1 6" id="KW-0436">Ligase</keyword>
<feature type="domain" description="ATP-grasp" evidence="5">
    <location>
        <begin position="114"/>
        <end position="311"/>
    </location>
</feature>
<dbReference type="PANTHER" id="PTHR43585:SF2">
    <property type="entry name" value="ATP-GRASP ENZYME FSQD"/>
    <property type="match status" value="1"/>
</dbReference>
<dbReference type="AlphaFoldDB" id="A0A103UGL2"/>
<accession>A0A103UGL2</accession>
<dbReference type="PROSITE" id="PS50975">
    <property type="entry name" value="ATP_GRASP"/>
    <property type="match status" value="1"/>
</dbReference>
<dbReference type="GO" id="GO:0005524">
    <property type="term" value="F:ATP binding"/>
    <property type="evidence" value="ECO:0007669"/>
    <property type="project" value="UniProtKB-UniRule"/>
</dbReference>
<gene>
    <name evidence="6" type="ORF">WS90_36155</name>
</gene>
<evidence type="ECO:0000256" key="4">
    <source>
        <dbReference type="PROSITE-ProRule" id="PRU00409"/>
    </source>
</evidence>
<evidence type="ECO:0000259" key="5">
    <source>
        <dbReference type="PROSITE" id="PS50975"/>
    </source>
</evidence>
<dbReference type="Gene3D" id="3.30.470.20">
    <property type="entry name" value="ATP-grasp fold, B domain"/>
    <property type="match status" value="1"/>
</dbReference>
<dbReference type="EMBL" id="LOYH01000109">
    <property type="protein sequence ID" value="KVK71991.1"/>
    <property type="molecule type" value="Genomic_DNA"/>
</dbReference>